<evidence type="ECO:0000313" key="2">
    <source>
        <dbReference type="EMBL" id="CAH1789328.1"/>
    </source>
</evidence>
<accession>A0A8S4P889</accession>
<organism evidence="2 3">
    <name type="scientific">Owenia fusiformis</name>
    <name type="common">Polychaete worm</name>
    <dbReference type="NCBI Taxonomy" id="6347"/>
    <lineage>
        <taxon>Eukaryota</taxon>
        <taxon>Metazoa</taxon>
        <taxon>Spiralia</taxon>
        <taxon>Lophotrochozoa</taxon>
        <taxon>Annelida</taxon>
        <taxon>Polychaeta</taxon>
        <taxon>Sedentaria</taxon>
        <taxon>Canalipalpata</taxon>
        <taxon>Sabellida</taxon>
        <taxon>Oweniida</taxon>
        <taxon>Oweniidae</taxon>
        <taxon>Owenia</taxon>
    </lineage>
</organism>
<feature type="non-terminal residue" evidence="2">
    <location>
        <position position="1"/>
    </location>
</feature>
<sequence length="118" mass="12298">SQVESLLQLQAQMGPSMASGDTDDDTKAEAIGMTATLLSSGQLNNMPPAAQLSAITNAAASMGSSLATMSVTVETEVGPLEADPEEAVSFEVDPNNLKTDSELEAERLAQLEKEKKAE</sequence>
<dbReference type="Proteomes" id="UP000749559">
    <property type="component" value="Unassembled WGS sequence"/>
</dbReference>
<feature type="non-terminal residue" evidence="2">
    <location>
        <position position="118"/>
    </location>
</feature>
<reference evidence="2" key="1">
    <citation type="submission" date="2022-03" db="EMBL/GenBank/DDBJ databases">
        <authorList>
            <person name="Martin C."/>
        </authorList>
    </citation>
    <scope>NUCLEOTIDE SEQUENCE</scope>
</reference>
<name>A0A8S4P889_OWEFU</name>
<proteinExistence type="predicted"/>
<feature type="region of interest" description="Disordered" evidence="1">
    <location>
        <begin position="76"/>
        <end position="100"/>
    </location>
</feature>
<keyword evidence="3" id="KW-1185">Reference proteome</keyword>
<protein>
    <submittedName>
        <fullName evidence="2">Uncharacterized protein</fullName>
    </submittedName>
</protein>
<evidence type="ECO:0000313" key="3">
    <source>
        <dbReference type="Proteomes" id="UP000749559"/>
    </source>
</evidence>
<comment type="caution">
    <text evidence="2">The sequence shown here is derived from an EMBL/GenBank/DDBJ whole genome shotgun (WGS) entry which is preliminary data.</text>
</comment>
<dbReference type="AlphaFoldDB" id="A0A8S4P889"/>
<evidence type="ECO:0000256" key="1">
    <source>
        <dbReference type="SAM" id="MobiDB-lite"/>
    </source>
</evidence>
<dbReference type="EMBL" id="CAIIXF020000007">
    <property type="protein sequence ID" value="CAH1789328.1"/>
    <property type="molecule type" value="Genomic_DNA"/>
</dbReference>
<gene>
    <name evidence="2" type="ORF">OFUS_LOCUS14707</name>
</gene>